<evidence type="ECO:0000313" key="2">
    <source>
        <dbReference type="EMBL" id="NVY96770.1"/>
    </source>
</evidence>
<dbReference type="Pfam" id="PF03721">
    <property type="entry name" value="UDPG_MGDP_dh_N"/>
    <property type="match status" value="1"/>
</dbReference>
<keyword evidence="3" id="KW-1185">Reference proteome</keyword>
<dbReference type="Proteomes" id="UP000563523">
    <property type="component" value="Unassembled WGS sequence"/>
</dbReference>
<dbReference type="SUPFAM" id="SSF51735">
    <property type="entry name" value="NAD(P)-binding Rossmann-fold domains"/>
    <property type="match status" value="1"/>
</dbReference>
<organism evidence="2 3">
    <name type="scientific">Bombilactobacillus apium</name>
    <dbReference type="NCBI Taxonomy" id="2675299"/>
    <lineage>
        <taxon>Bacteria</taxon>
        <taxon>Bacillati</taxon>
        <taxon>Bacillota</taxon>
        <taxon>Bacilli</taxon>
        <taxon>Lactobacillales</taxon>
        <taxon>Lactobacillaceae</taxon>
        <taxon>Bombilactobacillus</taxon>
    </lineage>
</organism>
<accession>A0A850R334</accession>
<dbReference type="GO" id="GO:0016616">
    <property type="term" value="F:oxidoreductase activity, acting on the CH-OH group of donors, NAD or NADP as acceptor"/>
    <property type="evidence" value="ECO:0007669"/>
    <property type="project" value="InterPro"/>
</dbReference>
<gene>
    <name evidence="2" type="ORF">HU830_06325</name>
</gene>
<protein>
    <recommendedName>
        <fullName evidence="1">UDP-glucose/GDP-mannose dehydrogenase N-terminal domain-containing protein</fullName>
    </recommendedName>
</protein>
<feature type="domain" description="UDP-glucose/GDP-mannose dehydrogenase N-terminal" evidence="1">
    <location>
        <begin position="2"/>
        <end position="44"/>
    </location>
</feature>
<reference evidence="2 3" key="1">
    <citation type="submission" date="2020-06" db="EMBL/GenBank/DDBJ databases">
        <authorList>
            <person name="Kang J."/>
        </authorList>
    </citation>
    <scope>NUCLEOTIDE SEQUENCE [LARGE SCALE GENOMIC DNA]</scope>
    <source>
        <strain evidence="2 3">DCY120</strain>
    </source>
</reference>
<dbReference type="EMBL" id="JABZEC010000005">
    <property type="protein sequence ID" value="NVY96770.1"/>
    <property type="molecule type" value="Genomic_DNA"/>
</dbReference>
<sequence>MTVVGIGYVGLSAALLLSQYNKVYALDISPEKIYKLNKKISPLKDT</sequence>
<name>A0A850R334_9LACO</name>
<evidence type="ECO:0000313" key="3">
    <source>
        <dbReference type="Proteomes" id="UP000563523"/>
    </source>
</evidence>
<dbReference type="AlphaFoldDB" id="A0A850R334"/>
<evidence type="ECO:0000259" key="1">
    <source>
        <dbReference type="Pfam" id="PF03721"/>
    </source>
</evidence>
<dbReference type="GO" id="GO:0051287">
    <property type="term" value="F:NAD binding"/>
    <property type="evidence" value="ECO:0007669"/>
    <property type="project" value="InterPro"/>
</dbReference>
<dbReference type="RefSeq" id="WP_176943014.1">
    <property type="nucleotide sequence ID" value="NZ_JABZEC010000005.1"/>
</dbReference>
<dbReference type="InterPro" id="IPR036291">
    <property type="entry name" value="NAD(P)-bd_dom_sf"/>
</dbReference>
<dbReference type="InterPro" id="IPR001732">
    <property type="entry name" value="UDP-Glc/GDP-Man_DH_N"/>
</dbReference>
<dbReference type="Gene3D" id="3.40.50.720">
    <property type="entry name" value="NAD(P)-binding Rossmann-like Domain"/>
    <property type="match status" value="1"/>
</dbReference>
<proteinExistence type="predicted"/>
<comment type="caution">
    <text evidence="2">The sequence shown here is derived from an EMBL/GenBank/DDBJ whole genome shotgun (WGS) entry which is preliminary data.</text>
</comment>